<dbReference type="InterPro" id="IPR036097">
    <property type="entry name" value="HisK_dim/P_sf"/>
</dbReference>
<dbReference type="PROSITE" id="PS50894">
    <property type="entry name" value="HPT"/>
    <property type="match status" value="1"/>
</dbReference>
<dbReference type="RefSeq" id="WP_324717160.1">
    <property type="nucleotide sequence ID" value="NZ_CP141615.1"/>
</dbReference>
<feature type="modified residue" description="Phosphohistidine" evidence="11">
    <location>
        <position position="50"/>
    </location>
</feature>
<dbReference type="PROSITE" id="PS50109">
    <property type="entry name" value="HIS_KIN"/>
    <property type="match status" value="1"/>
</dbReference>
<evidence type="ECO:0000256" key="10">
    <source>
        <dbReference type="ARBA" id="ARBA00023012"/>
    </source>
</evidence>
<evidence type="ECO:0000256" key="4">
    <source>
        <dbReference type="ARBA" id="ARBA00022500"/>
    </source>
</evidence>
<feature type="domain" description="HPt" evidence="14">
    <location>
        <begin position="2"/>
        <end position="108"/>
    </location>
</feature>
<dbReference type="SUPFAM" id="SSF55052">
    <property type="entry name" value="CheY-binding domain of CheA"/>
    <property type="match status" value="1"/>
</dbReference>
<dbReference type="Gene3D" id="3.30.565.10">
    <property type="entry name" value="Histidine kinase-like ATPase, C-terminal domain"/>
    <property type="match status" value="1"/>
</dbReference>
<keyword evidence="10" id="KW-0902">Two-component regulatory system</keyword>
<dbReference type="InterPro" id="IPR036641">
    <property type="entry name" value="HPT_dom_sf"/>
</dbReference>
<dbReference type="InterPro" id="IPR036061">
    <property type="entry name" value="CheW-like_dom_sf"/>
</dbReference>
<dbReference type="Gene3D" id="2.30.30.40">
    <property type="entry name" value="SH3 Domains"/>
    <property type="match status" value="1"/>
</dbReference>
<dbReference type="SMART" id="SM00073">
    <property type="entry name" value="HPT"/>
    <property type="match status" value="1"/>
</dbReference>
<dbReference type="CDD" id="cd16916">
    <property type="entry name" value="HATPase_CheA-like"/>
    <property type="match status" value="1"/>
</dbReference>
<dbReference type="Gene3D" id="1.20.120.160">
    <property type="entry name" value="HPT domain"/>
    <property type="match status" value="1"/>
</dbReference>
<dbReference type="Pfam" id="PF01627">
    <property type="entry name" value="Hpt"/>
    <property type="match status" value="1"/>
</dbReference>
<dbReference type="InterPro" id="IPR010808">
    <property type="entry name" value="CheA_P2-bd"/>
</dbReference>
<reference evidence="15 16" key="1">
    <citation type="journal article" date="2024" name="Front. Microbiol.">
        <title>Novel thermophilic genera Geochorda gen. nov. and Carboxydochorda gen. nov. from the deep terrestrial subsurface reveal the ecophysiological diversity in the class Limnochordia.</title>
        <authorList>
            <person name="Karnachuk O.V."/>
            <person name="Lukina A.P."/>
            <person name="Avakyan M.R."/>
            <person name="Kadnikov V.V."/>
            <person name="Begmatov S."/>
            <person name="Beletsky A.V."/>
            <person name="Vlasova K.G."/>
            <person name="Novikov A.A."/>
            <person name="Shcherbakova V.A."/>
            <person name="Mardanov A.V."/>
            <person name="Ravin N.V."/>
        </authorList>
    </citation>
    <scope>NUCLEOTIDE SEQUENCE [LARGE SCALE GENOMIC DNA]</scope>
    <source>
        <strain evidence="15 16">L945</strain>
    </source>
</reference>
<evidence type="ECO:0000256" key="11">
    <source>
        <dbReference type="PROSITE-ProRule" id="PRU00110"/>
    </source>
</evidence>
<dbReference type="SUPFAM" id="SSF47226">
    <property type="entry name" value="Histidine-containing phosphotransfer domain, HPT domain"/>
    <property type="match status" value="1"/>
</dbReference>
<dbReference type="SMART" id="SM00260">
    <property type="entry name" value="CheW"/>
    <property type="match status" value="1"/>
</dbReference>
<evidence type="ECO:0000256" key="9">
    <source>
        <dbReference type="ARBA" id="ARBA00022840"/>
    </source>
</evidence>
<dbReference type="SUPFAM" id="SSF47384">
    <property type="entry name" value="Homodimeric domain of signal transducing histidine kinase"/>
    <property type="match status" value="1"/>
</dbReference>
<organism evidence="15 16">
    <name type="scientific">Carboxydichorda subterranea</name>
    <dbReference type="NCBI Taxonomy" id="3109565"/>
    <lineage>
        <taxon>Bacteria</taxon>
        <taxon>Bacillati</taxon>
        <taxon>Bacillota</taxon>
        <taxon>Limnochordia</taxon>
        <taxon>Limnochordales</taxon>
        <taxon>Geochordaceae</taxon>
        <taxon>Carboxydichorda</taxon>
    </lineage>
</organism>
<dbReference type="InterPro" id="IPR036890">
    <property type="entry name" value="HATPase_C_sf"/>
</dbReference>
<dbReference type="SUPFAM" id="SSF50341">
    <property type="entry name" value="CheW-like"/>
    <property type="match status" value="1"/>
</dbReference>
<keyword evidence="6 15" id="KW-0808">Transferase</keyword>
<dbReference type="CDD" id="cd00088">
    <property type="entry name" value="HPT"/>
    <property type="match status" value="1"/>
</dbReference>
<dbReference type="PANTHER" id="PTHR43395:SF1">
    <property type="entry name" value="CHEMOTAXIS PROTEIN CHEA"/>
    <property type="match status" value="1"/>
</dbReference>
<keyword evidence="9" id="KW-0067">ATP-binding</keyword>
<keyword evidence="16" id="KW-1185">Reference proteome</keyword>
<evidence type="ECO:0000256" key="7">
    <source>
        <dbReference type="ARBA" id="ARBA00022741"/>
    </source>
</evidence>
<dbReference type="InterPro" id="IPR008207">
    <property type="entry name" value="Sig_transdc_His_kin_Hpt_dom"/>
</dbReference>
<dbReference type="PROSITE" id="PS50851">
    <property type="entry name" value="CHEW"/>
    <property type="match status" value="1"/>
</dbReference>
<dbReference type="EC" id="2.7.13.3" evidence="2"/>
<dbReference type="Pfam" id="PF02895">
    <property type="entry name" value="H-kinase_dim"/>
    <property type="match status" value="1"/>
</dbReference>
<dbReference type="InterPro" id="IPR003594">
    <property type="entry name" value="HATPase_dom"/>
</dbReference>
<evidence type="ECO:0000259" key="13">
    <source>
        <dbReference type="PROSITE" id="PS50851"/>
    </source>
</evidence>
<feature type="domain" description="Histidine kinase" evidence="12">
    <location>
        <begin position="307"/>
        <end position="514"/>
    </location>
</feature>
<evidence type="ECO:0000256" key="8">
    <source>
        <dbReference type="ARBA" id="ARBA00022777"/>
    </source>
</evidence>
<evidence type="ECO:0000256" key="5">
    <source>
        <dbReference type="ARBA" id="ARBA00022553"/>
    </source>
</evidence>
<feature type="domain" description="CheW-like" evidence="13">
    <location>
        <begin position="516"/>
        <end position="644"/>
    </location>
</feature>
<evidence type="ECO:0000256" key="1">
    <source>
        <dbReference type="ARBA" id="ARBA00000085"/>
    </source>
</evidence>
<dbReference type="InterPro" id="IPR037052">
    <property type="entry name" value="CheA-like_P2_sf"/>
</dbReference>
<dbReference type="Pfam" id="PF02518">
    <property type="entry name" value="HATPase_c"/>
    <property type="match status" value="1"/>
</dbReference>
<dbReference type="EMBL" id="CP141615">
    <property type="protein sequence ID" value="WRP17889.1"/>
    <property type="molecule type" value="Genomic_DNA"/>
</dbReference>
<dbReference type="PRINTS" id="PR00344">
    <property type="entry name" value="BCTRLSENSOR"/>
</dbReference>
<evidence type="ECO:0000259" key="14">
    <source>
        <dbReference type="PROSITE" id="PS50894"/>
    </source>
</evidence>
<dbReference type="InterPro" id="IPR037006">
    <property type="entry name" value="CheA-like_homodim_sf"/>
</dbReference>
<keyword evidence="8" id="KW-0418">Kinase</keyword>
<gene>
    <name evidence="15" type="ORF">U7230_02435</name>
</gene>
<keyword evidence="4" id="KW-0145">Chemotaxis</keyword>
<dbReference type="InterPro" id="IPR002545">
    <property type="entry name" value="CheW-lke_dom"/>
</dbReference>
<evidence type="ECO:0000256" key="3">
    <source>
        <dbReference type="ARBA" id="ARBA00021495"/>
    </source>
</evidence>
<dbReference type="InterPro" id="IPR004105">
    <property type="entry name" value="CheA-like_dim"/>
</dbReference>
<comment type="catalytic activity">
    <reaction evidence="1">
        <text>ATP + protein L-histidine = ADP + protein N-phospho-L-histidine.</text>
        <dbReference type="EC" id="2.7.13.3"/>
    </reaction>
</comment>
<dbReference type="InterPro" id="IPR005467">
    <property type="entry name" value="His_kinase_dom"/>
</dbReference>
<dbReference type="Gene3D" id="3.30.70.1110">
    <property type="entry name" value="Histidine kinase CheA-like, P2 response regulator-binding domain"/>
    <property type="match status" value="1"/>
</dbReference>
<dbReference type="SUPFAM" id="SSF55874">
    <property type="entry name" value="ATPase domain of HSP90 chaperone/DNA topoisomerase II/histidine kinase"/>
    <property type="match status" value="1"/>
</dbReference>
<evidence type="ECO:0000256" key="2">
    <source>
        <dbReference type="ARBA" id="ARBA00012438"/>
    </source>
</evidence>
<dbReference type="Gene3D" id="1.10.287.560">
    <property type="entry name" value="Histidine kinase CheA-like, homodimeric domain"/>
    <property type="match status" value="1"/>
</dbReference>
<dbReference type="SMART" id="SM01231">
    <property type="entry name" value="H-kinase_dim"/>
    <property type="match status" value="1"/>
</dbReference>
<keyword evidence="7" id="KW-0547">Nucleotide-binding</keyword>
<evidence type="ECO:0000313" key="16">
    <source>
        <dbReference type="Proteomes" id="UP001332192"/>
    </source>
</evidence>
<dbReference type="Pfam" id="PF01584">
    <property type="entry name" value="CheW"/>
    <property type="match status" value="1"/>
</dbReference>
<proteinExistence type="predicted"/>
<dbReference type="Pfam" id="PF07194">
    <property type="entry name" value="P2"/>
    <property type="match status" value="1"/>
</dbReference>
<protein>
    <recommendedName>
        <fullName evidence="3">Chemotaxis protein CheA</fullName>
        <ecNumber evidence="2">2.7.13.3</ecNumber>
    </recommendedName>
</protein>
<dbReference type="SMART" id="SM00387">
    <property type="entry name" value="HATPase_c"/>
    <property type="match status" value="1"/>
</dbReference>
<dbReference type="GO" id="GO:0004673">
    <property type="term" value="F:protein histidine kinase activity"/>
    <property type="evidence" value="ECO:0007669"/>
    <property type="project" value="UniProtKB-EC"/>
</dbReference>
<dbReference type="PANTHER" id="PTHR43395">
    <property type="entry name" value="SENSOR HISTIDINE KINASE CHEA"/>
    <property type="match status" value="1"/>
</dbReference>
<dbReference type="InterPro" id="IPR004358">
    <property type="entry name" value="Sig_transdc_His_kin-like_C"/>
</dbReference>
<name>A0ABZ1BYK4_9FIRM</name>
<evidence type="ECO:0000313" key="15">
    <source>
        <dbReference type="EMBL" id="WRP17889.1"/>
    </source>
</evidence>
<dbReference type="Proteomes" id="UP001332192">
    <property type="component" value="Chromosome"/>
</dbReference>
<keyword evidence="5 11" id="KW-0597">Phosphoprotein</keyword>
<accession>A0ABZ1BYK4</accession>
<dbReference type="InterPro" id="IPR035891">
    <property type="entry name" value="CheY-binding_CheA"/>
</dbReference>
<evidence type="ECO:0000256" key="6">
    <source>
        <dbReference type="ARBA" id="ARBA00022679"/>
    </source>
</evidence>
<sequence length="644" mass="69245">MAAENSEEMRALFVDEARERVQALNEGLLQYEGGSADDPSVLQEIFRAVHTIKGMAGTMGYEPMVELSHALESVFDELRSAPSARPPEETFDLLFSAASALETMVETVASGGNLDAPDPSWQALTQALRQASRSGGTAVPSSAARAAAEVGHTAVPAGTTLYSVEVRLDPHCSWKGPRAYTVLRALEAFGPIVSTQPPRQALEAEQFDDRFVVLLATHEPRSRVEAAALGVSEVRAAVVTEVPASTNGSASSAIRLTKSPGAALSPESTVRVETARLDALVELVGELVVSASQIEDRYQQGQMPEESHVDKLGRVTADLQHAVMRLRMVPLRQVFSRFPRSVRDLARALGKQVEFIVEGEETELDRSIVNAIGEPLLHLIRNAVDHGIEPPEERRKAGKPASGRIRLSARHEGNGVIVELEDDGAGIDVERIRRKAIDSGRLSAQEAASMPAEQLIQLIFEPGFSTAKQVTDVSGRGVGMDAAKAVIESLGGRLVVETRRGYGTRCIVRLPLTLAIIRALLVEAGGQLLGLPSEAVQSIESVDDSHTETVRGQRVLRYRDRLVPLVSLQEKLDLPPSDDDKKSRLAVVLSTGSRYVALLLPRVVGLQDLVIRSLGGYLKVPGVAGAAILGSGRIALILDPLWLV</sequence>
<dbReference type="InterPro" id="IPR051315">
    <property type="entry name" value="Bact_Chemotaxis_CheA"/>
</dbReference>
<evidence type="ECO:0000259" key="12">
    <source>
        <dbReference type="PROSITE" id="PS50109"/>
    </source>
</evidence>